<reference evidence="7 8" key="1">
    <citation type="submission" date="2019-01" db="EMBL/GenBank/DDBJ databases">
        <title>Genome sequencing of strain 2JSPR-7.</title>
        <authorList>
            <person name="Heo J."/>
            <person name="Kim S.-J."/>
            <person name="Kim J.-S."/>
            <person name="Hong S.-B."/>
            <person name="Kwon S.-W."/>
        </authorList>
    </citation>
    <scope>NUCLEOTIDE SEQUENCE [LARGE SCALE GENOMIC DNA]</scope>
    <source>
        <strain evidence="7 8">2JSPR-7</strain>
    </source>
</reference>
<dbReference type="GO" id="GO:0016887">
    <property type="term" value="F:ATP hydrolysis activity"/>
    <property type="evidence" value="ECO:0007669"/>
    <property type="project" value="InterPro"/>
</dbReference>
<feature type="region of interest" description="Disordered" evidence="5">
    <location>
        <begin position="251"/>
        <end position="276"/>
    </location>
</feature>
<dbReference type="PANTHER" id="PTHR42734:SF17">
    <property type="entry name" value="METAL TRANSPORT SYSTEM ATP-BINDING PROTEIN TM_0124-RELATED"/>
    <property type="match status" value="1"/>
</dbReference>
<dbReference type="GO" id="GO:0005524">
    <property type="term" value="F:ATP binding"/>
    <property type="evidence" value="ECO:0007669"/>
    <property type="project" value="UniProtKB-KW"/>
</dbReference>
<organism evidence="7 8">
    <name type="scientific">Xylanimonas allomyrinae</name>
    <dbReference type="NCBI Taxonomy" id="2509459"/>
    <lineage>
        <taxon>Bacteria</taxon>
        <taxon>Bacillati</taxon>
        <taxon>Actinomycetota</taxon>
        <taxon>Actinomycetes</taxon>
        <taxon>Micrococcales</taxon>
        <taxon>Promicromonosporaceae</taxon>
        <taxon>Xylanimonas</taxon>
    </lineage>
</organism>
<dbReference type="PROSITE" id="PS50893">
    <property type="entry name" value="ABC_TRANSPORTER_2"/>
    <property type="match status" value="1"/>
</dbReference>
<dbReference type="KEGG" id="xyl:ET495_06995"/>
<evidence type="ECO:0000313" key="8">
    <source>
        <dbReference type="Proteomes" id="UP000291758"/>
    </source>
</evidence>
<dbReference type="OrthoDB" id="5296765at2"/>
<name>A0A4P6EMP8_9MICO</name>
<dbReference type="EMBL" id="CP035495">
    <property type="protein sequence ID" value="QAY63033.1"/>
    <property type="molecule type" value="Genomic_DNA"/>
</dbReference>
<dbReference type="Gene3D" id="3.40.50.300">
    <property type="entry name" value="P-loop containing nucleotide triphosphate hydrolases"/>
    <property type="match status" value="1"/>
</dbReference>
<keyword evidence="8" id="KW-1185">Reference proteome</keyword>
<feature type="region of interest" description="Disordered" evidence="5">
    <location>
        <begin position="298"/>
        <end position="324"/>
    </location>
</feature>
<feature type="domain" description="ABC transporter" evidence="6">
    <location>
        <begin position="45"/>
        <end position="269"/>
    </location>
</feature>
<dbReference type="PROSITE" id="PS00211">
    <property type="entry name" value="ABC_TRANSPORTER_1"/>
    <property type="match status" value="1"/>
</dbReference>
<feature type="compositionally biased region" description="Basic and acidic residues" evidence="5">
    <location>
        <begin position="259"/>
        <end position="272"/>
    </location>
</feature>
<dbReference type="InterPro" id="IPR003593">
    <property type="entry name" value="AAA+_ATPase"/>
</dbReference>
<evidence type="ECO:0000256" key="2">
    <source>
        <dbReference type="ARBA" id="ARBA00022448"/>
    </source>
</evidence>
<proteinExistence type="inferred from homology"/>
<evidence type="ECO:0000313" key="7">
    <source>
        <dbReference type="EMBL" id="QAY63033.1"/>
    </source>
</evidence>
<gene>
    <name evidence="7" type="ORF">ET495_06995</name>
</gene>
<evidence type="ECO:0000256" key="1">
    <source>
        <dbReference type="ARBA" id="ARBA00005417"/>
    </source>
</evidence>
<protein>
    <submittedName>
        <fullName evidence="7">Metal ABC transporter ATP-binding protein</fullName>
    </submittedName>
</protein>
<evidence type="ECO:0000256" key="4">
    <source>
        <dbReference type="ARBA" id="ARBA00022840"/>
    </source>
</evidence>
<dbReference type="InterPro" id="IPR050153">
    <property type="entry name" value="Metal_Ion_Import_ABC"/>
</dbReference>
<keyword evidence="4 7" id="KW-0067">ATP-binding</keyword>
<dbReference type="PANTHER" id="PTHR42734">
    <property type="entry name" value="METAL TRANSPORT SYSTEM ATP-BINDING PROTEIN TM_0124-RELATED"/>
    <property type="match status" value="1"/>
</dbReference>
<comment type="similarity">
    <text evidence="1">Belongs to the ABC transporter superfamily.</text>
</comment>
<feature type="region of interest" description="Disordered" evidence="5">
    <location>
        <begin position="1"/>
        <end position="35"/>
    </location>
</feature>
<dbReference type="Proteomes" id="UP000291758">
    <property type="component" value="Chromosome"/>
</dbReference>
<feature type="compositionally biased region" description="Gly residues" evidence="5">
    <location>
        <begin position="23"/>
        <end position="32"/>
    </location>
</feature>
<dbReference type="InterPro" id="IPR003439">
    <property type="entry name" value="ABC_transporter-like_ATP-bd"/>
</dbReference>
<dbReference type="AlphaFoldDB" id="A0A4P6EMP8"/>
<evidence type="ECO:0000259" key="6">
    <source>
        <dbReference type="PROSITE" id="PS50893"/>
    </source>
</evidence>
<dbReference type="SMART" id="SM00382">
    <property type="entry name" value="AAA"/>
    <property type="match status" value="1"/>
</dbReference>
<dbReference type="InterPro" id="IPR027417">
    <property type="entry name" value="P-loop_NTPase"/>
</dbReference>
<dbReference type="SUPFAM" id="SSF52540">
    <property type="entry name" value="P-loop containing nucleoside triphosphate hydrolases"/>
    <property type="match status" value="1"/>
</dbReference>
<keyword evidence="3" id="KW-0547">Nucleotide-binding</keyword>
<evidence type="ECO:0000256" key="3">
    <source>
        <dbReference type="ARBA" id="ARBA00022741"/>
    </source>
</evidence>
<sequence length="324" mass="33075">MSPHPPQSGGLGRTRAAEPSGPSAGGSTGGADGSHADGARADVVIAAAGVHVRLGTSHVLRGVDLTVRRGEVVALLGANGSGKSTLVRTLVGVLTPAAGTVRLPGAARVGYVPQRVSAAGGLPATAAEVVASGLLRPGRLRLPRGWRAQVAEALAQVGLGERGNVATNHLSGGQQQRVLIARALVRKPDVLVLDEPVAGVDQPSQEQFAATMTRLVAQGITVLVVLHELGELAPLVTRAVVLRHGRVVHDGAPPRPRAGHADAGHDHVHPHADGMVPLDSIETGFAGIEDATAALTEHGDPDVAPRAVRPQRALSHACPEITEE</sequence>
<evidence type="ECO:0000256" key="5">
    <source>
        <dbReference type="SAM" id="MobiDB-lite"/>
    </source>
</evidence>
<accession>A0A4P6EMP8</accession>
<keyword evidence="2" id="KW-0813">Transport</keyword>
<dbReference type="Pfam" id="PF00005">
    <property type="entry name" value="ABC_tran"/>
    <property type="match status" value="1"/>
</dbReference>
<dbReference type="InterPro" id="IPR017871">
    <property type="entry name" value="ABC_transporter-like_CS"/>
</dbReference>